<dbReference type="InterPro" id="IPR027417">
    <property type="entry name" value="P-loop_NTPase"/>
</dbReference>
<gene>
    <name evidence="7" type="primary">cobQ</name>
    <name evidence="10" type="ORF">GAH_02045</name>
</gene>
<keyword evidence="4 7" id="KW-0169">Cobalamin biosynthesis</keyword>
<dbReference type="NCBIfam" id="TIGR00313">
    <property type="entry name" value="cobQ"/>
    <property type="match status" value="1"/>
</dbReference>
<dbReference type="NCBIfam" id="NF001989">
    <property type="entry name" value="PRK00784.1"/>
    <property type="match status" value="1"/>
</dbReference>
<proteinExistence type="inferred from homology"/>
<dbReference type="UniPathway" id="UPA00148"/>
<dbReference type="CDD" id="cd05389">
    <property type="entry name" value="CobQ_N"/>
    <property type="match status" value="1"/>
</dbReference>
<keyword evidence="5 7" id="KW-0315">Glutamine amidotransferase</keyword>
<feature type="domain" description="CobB/CobQ-like glutamine amidotransferase" evidence="9">
    <location>
        <begin position="246"/>
        <end position="425"/>
    </location>
</feature>
<dbReference type="KEGG" id="gah:GAH_02045"/>
<dbReference type="PATRIC" id="fig|113653.22.peg.2012"/>
<dbReference type="SUPFAM" id="SSF52540">
    <property type="entry name" value="P-loop containing nucleoside triphosphate hydrolases"/>
    <property type="match status" value="1"/>
</dbReference>
<dbReference type="InterPro" id="IPR004459">
    <property type="entry name" value="CobQ_synth"/>
</dbReference>
<evidence type="ECO:0000256" key="1">
    <source>
        <dbReference type="ARBA" id="ARBA00004953"/>
    </source>
</evidence>
<dbReference type="GO" id="GO:0016874">
    <property type="term" value="F:ligase activity"/>
    <property type="evidence" value="ECO:0007669"/>
    <property type="project" value="UniProtKB-KW"/>
</dbReference>
<feature type="active site" description="Nucleophile" evidence="7">
    <location>
        <position position="320"/>
    </location>
</feature>
<dbReference type="Gene3D" id="3.40.50.880">
    <property type="match status" value="1"/>
</dbReference>
<name>A0A0F7DB92_9EURY</name>
<dbReference type="PANTHER" id="PTHR21343">
    <property type="entry name" value="DETHIOBIOTIN SYNTHETASE"/>
    <property type="match status" value="1"/>
</dbReference>
<evidence type="ECO:0000313" key="11">
    <source>
        <dbReference type="Proteomes" id="UP000034723"/>
    </source>
</evidence>
<evidence type="ECO:0000259" key="8">
    <source>
        <dbReference type="Pfam" id="PF01656"/>
    </source>
</evidence>
<keyword evidence="10" id="KW-0436">Ligase</keyword>
<dbReference type="Gene3D" id="3.40.50.300">
    <property type="entry name" value="P-loop containing nucleotide triphosphate hydrolases"/>
    <property type="match status" value="1"/>
</dbReference>
<dbReference type="InterPro" id="IPR033949">
    <property type="entry name" value="CobQ_GATase1"/>
</dbReference>
<dbReference type="GO" id="GO:0015420">
    <property type="term" value="F:ABC-type vitamin B12 transporter activity"/>
    <property type="evidence" value="ECO:0007669"/>
    <property type="project" value="UniProtKB-UniRule"/>
</dbReference>
<dbReference type="AlphaFoldDB" id="A0A0F7DB92"/>
<dbReference type="OrthoDB" id="53136at2157"/>
<sequence>MPSIMIAGTTSSAGKSVVVAALCRILSKMGYEVAPFKAQNMSLNSYITRDGHEIAYAQAFQALAAGKEPDVRMNPVLLKPKGNLRSQLVVMGRPVKDVSTLEYYREVPGLLRVVEEAYRTLEEENDFVVIEGAGGMAEINLYDRDMANIGIARIARPDVYIVTDIDRGGSFASLYGTYSLLPEDVRSLVSGFIVNRFRGYEPLLYPGFEKLEKLTGVRVVGVIPYFEGDLPSEDSLSIEDWERGGEVGVIRLPRISNFTDFEPIRGLVEFVDLKGSVDDYELLILPGTKETVRDLAELKRWGMDEKIRRFARDRPVVGICGGFQMLGKAIVDHGVEAGNVRVKGIGLIDADTEFRRYEKVTRQVTKRVTEEVSVIERLRGEEVSGYEIHMGLTRARWPVFEDDGGKSEDGLVWGTYLHGLLFNENVAREFYRYVGRRFEGLDDLVDRFARVVEEKLDVEHIIDRALSSRSL</sequence>
<dbReference type="Pfam" id="PF07685">
    <property type="entry name" value="GATase_3"/>
    <property type="match status" value="1"/>
</dbReference>
<comment type="similarity">
    <text evidence="2 7">Belongs to the CobB/CobQ family. CobQ subfamily.</text>
</comment>
<dbReference type="InterPro" id="IPR047045">
    <property type="entry name" value="CobQ_N"/>
</dbReference>
<evidence type="ECO:0000259" key="9">
    <source>
        <dbReference type="Pfam" id="PF07685"/>
    </source>
</evidence>
<evidence type="ECO:0000256" key="7">
    <source>
        <dbReference type="HAMAP-Rule" id="MF_00028"/>
    </source>
</evidence>
<dbReference type="STRING" id="113653.GAH_02045"/>
<feature type="domain" description="CobQ/CobB/MinD/ParA nucleotide binding" evidence="8">
    <location>
        <begin position="4"/>
        <end position="227"/>
    </location>
</feature>
<dbReference type="HAMAP" id="MF_00028">
    <property type="entry name" value="CobQ"/>
    <property type="match status" value="1"/>
</dbReference>
<dbReference type="CDD" id="cd01750">
    <property type="entry name" value="GATase1_CobQ"/>
    <property type="match status" value="1"/>
</dbReference>
<accession>A0A0F7DB92</accession>
<dbReference type="EMBL" id="CP011267">
    <property type="protein sequence ID" value="AKG90686.1"/>
    <property type="molecule type" value="Genomic_DNA"/>
</dbReference>
<evidence type="ECO:0000256" key="3">
    <source>
        <dbReference type="ARBA" id="ARBA00014921"/>
    </source>
</evidence>
<dbReference type="PANTHER" id="PTHR21343:SF1">
    <property type="entry name" value="COBYRIC ACID SYNTHASE"/>
    <property type="match status" value="1"/>
</dbReference>
<dbReference type="Proteomes" id="UP000034723">
    <property type="component" value="Chromosome"/>
</dbReference>
<dbReference type="PROSITE" id="PS51274">
    <property type="entry name" value="GATASE_COBBQ"/>
    <property type="match status" value="1"/>
</dbReference>
<reference evidence="10 11" key="1">
    <citation type="submission" date="2015-04" db="EMBL/GenBank/DDBJ databases">
        <title>The complete genome sequence of the hyperthermophilic, obligate iron-reducing archaeon Geoglobus ahangari strain 234T.</title>
        <authorList>
            <person name="Manzella M.P."/>
            <person name="Holmes D.E."/>
            <person name="Rocheleau J.M."/>
            <person name="Chung A."/>
            <person name="Reguera G."/>
            <person name="Kashefi K."/>
        </authorList>
    </citation>
    <scope>NUCLEOTIDE SEQUENCE [LARGE SCALE GENOMIC DNA]</scope>
    <source>
        <strain evidence="10 11">234</strain>
    </source>
</reference>
<dbReference type="FunCoup" id="A0A0F7DB92">
    <property type="interactions" value="71"/>
</dbReference>
<dbReference type="GO" id="GO:0009236">
    <property type="term" value="P:cobalamin biosynthetic process"/>
    <property type="evidence" value="ECO:0007669"/>
    <property type="project" value="UniProtKB-UniRule"/>
</dbReference>
<dbReference type="Pfam" id="PF01656">
    <property type="entry name" value="CbiA"/>
    <property type="match status" value="1"/>
</dbReference>
<organism evidence="10 11">
    <name type="scientific">Geoglobus ahangari</name>
    <dbReference type="NCBI Taxonomy" id="113653"/>
    <lineage>
        <taxon>Archaea</taxon>
        <taxon>Methanobacteriati</taxon>
        <taxon>Methanobacteriota</taxon>
        <taxon>Archaeoglobi</taxon>
        <taxon>Archaeoglobales</taxon>
        <taxon>Archaeoglobaceae</taxon>
        <taxon>Geoglobus</taxon>
    </lineage>
</organism>
<feature type="active site" evidence="7">
    <location>
        <position position="418"/>
    </location>
</feature>
<protein>
    <recommendedName>
        <fullName evidence="3 7">Probable cobyric acid synthase</fullName>
    </recommendedName>
</protein>
<dbReference type="InParanoid" id="A0A0F7DB92"/>
<evidence type="ECO:0000256" key="4">
    <source>
        <dbReference type="ARBA" id="ARBA00022573"/>
    </source>
</evidence>
<comment type="function">
    <text evidence="6 7">Catalyzes amidations at positions B, D, E, and G on adenosylcobyrinic A,C-diamide. NH(2) groups are provided by glutamine, and one molecule of ATP is hydrogenolyzed for each amidation.</text>
</comment>
<evidence type="ECO:0000256" key="5">
    <source>
        <dbReference type="ARBA" id="ARBA00022962"/>
    </source>
</evidence>
<dbReference type="InterPro" id="IPR011698">
    <property type="entry name" value="GATase_3"/>
</dbReference>
<evidence type="ECO:0000256" key="6">
    <source>
        <dbReference type="ARBA" id="ARBA00025166"/>
    </source>
</evidence>
<evidence type="ECO:0000256" key="2">
    <source>
        <dbReference type="ARBA" id="ARBA00006205"/>
    </source>
</evidence>
<dbReference type="RefSeq" id="WP_048096549.1">
    <property type="nucleotide sequence ID" value="NZ_CP011267.1"/>
</dbReference>
<comment type="pathway">
    <text evidence="1 7">Cofactor biosynthesis; adenosylcobalamin biosynthesis.</text>
</comment>
<dbReference type="InterPro" id="IPR029062">
    <property type="entry name" value="Class_I_gatase-like"/>
</dbReference>
<evidence type="ECO:0000313" key="10">
    <source>
        <dbReference type="EMBL" id="AKG90686.1"/>
    </source>
</evidence>
<dbReference type="GeneID" id="24804608"/>
<dbReference type="InterPro" id="IPR002586">
    <property type="entry name" value="CobQ/CobB/MinD/ParA_Nub-bd_dom"/>
</dbReference>
<dbReference type="HOGENOM" id="CLU_019250_2_2_2"/>
<keyword evidence="11" id="KW-1185">Reference proteome</keyword>
<dbReference type="SUPFAM" id="SSF52317">
    <property type="entry name" value="Class I glutamine amidotransferase-like"/>
    <property type="match status" value="1"/>
</dbReference>